<dbReference type="InterPro" id="IPR039879">
    <property type="entry name" value="EFC10"/>
</dbReference>
<reference evidence="1 2" key="1">
    <citation type="submission" date="2016-11" db="EMBL/GenBank/DDBJ databases">
        <title>The macronuclear genome of Stentor coeruleus: a giant cell with tiny introns.</title>
        <authorList>
            <person name="Slabodnick M."/>
            <person name="Ruby J.G."/>
            <person name="Reiff S.B."/>
            <person name="Swart E.C."/>
            <person name="Gosai S."/>
            <person name="Prabakaran S."/>
            <person name="Witkowska E."/>
            <person name="Larue G.E."/>
            <person name="Fisher S."/>
            <person name="Freeman R.M."/>
            <person name="Gunawardena J."/>
            <person name="Chu W."/>
            <person name="Stover N.A."/>
            <person name="Gregory B.D."/>
            <person name="Nowacki M."/>
            <person name="Derisi J."/>
            <person name="Roy S.W."/>
            <person name="Marshall W.F."/>
            <person name="Sood P."/>
        </authorList>
    </citation>
    <scope>NUCLEOTIDE SEQUENCE [LARGE SCALE GENOMIC DNA]</scope>
    <source>
        <strain evidence="1">WM001</strain>
    </source>
</reference>
<sequence length="131" mass="15344">MASSRQQVDNSMIEDGYQYLYRHQILELFEDLCTQLIYERPPDIKSYLIQALKDRKNQGPAGHAVFTDSEIKNIYMMFDLKQEKNLNREQCKEALRTISNSVYQHDKVERVDIPDSVDIILFKKLVMAVLG</sequence>
<proteinExistence type="predicted"/>
<dbReference type="PANTHER" id="PTHR21847:SF1">
    <property type="entry name" value="EF-HAND CALCIUM-BINDING DOMAIN-CONTAINING PROTEIN 10"/>
    <property type="match status" value="1"/>
</dbReference>
<comment type="caution">
    <text evidence="1">The sequence shown here is derived from an EMBL/GenBank/DDBJ whole genome shotgun (WGS) entry which is preliminary data.</text>
</comment>
<gene>
    <name evidence="1" type="ORF">SteCoe_18337</name>
</gene>
<dbReference type="EMBL" id="MPUH01000388">
    <property type="protein sequence ID" value="OMJ81220.1"/>
    <property type="molecule type" value="Genomic_DNA"/>
</dbReference>
<keyword evidence="2" id="KW-1185">Reference proteome</keyword>
<evidence type="ECO:0000313" key="1">
    <source>
        <dbReference type="EMBL" id="OMJ81220.1"/>
    </source>
</evidence>
<dbReference type="CDD" id="cd22961">
    <property type="entry name" value="DD_TEX55-like"/>
    <property type="match status" value="1"/>
</dbReference>
<dbReference type="OrthoDB" id="10260455at2759"/>
<protein>
    <recommendedName>
        <fullName evidence="3">EF-hand domain-containing protein</fullName>
    </recommendedName>
</protein>
<evidence type="ECO:0000313" key="2">
    <source>
        <dbReference type="Proteomes" id="UP000187209"/>
    </source>
</evidence>
<name>A0A1R2BWR7_9CILI</name>
<accession>A0A1R2BWR7</accession>
<dbReference type="Proteomes" id="UP000187209">
    <property type="component" value="Unassembled WGS sequence"/>
</dbReference>
<evidence type="ECO:0008006" key="3">
    <source>
        <dbReference type="Google" id="ProtNLM"/>
    </source>
</evidence>
<organism evidence="1 2">
    <name type="scientific">Stentor coeruleus</name>
    <dbReference type="NCBI Taxonomy" id="5963"/>
    <lineage>
        <taxon>Eukaryota</taxon>
        <taxon>Sar</taxon>
        <taxon>Alveolata</taxon>
        <taxon>Ciliophora</taxon>
        <taxon>Postciliodesmatophora</taxon>
        <taxon>Heterotrichea</taxon>
        <taxon>Heterotrichida</taxon>
        <taxon>Stentoridae</taxon>
        <taxon>Stentor</taxon>
    </lineage>
</organism>
<dbReference type="AlphaFoldDB" id="A0A1R2BWR7"/>
<dbReference type="PANTHER" id="PTHR21847">
    <property type="entry name" value="EF-HAND CALCIUM-BINDING DOMAIN-CONTAINING PROTEIN 10"/>
    <property type="match status" value="1"/>
</dbReference>